<keyword evidence="3" id="KW-1185">Reference proteome</keyword>
<dbReference type="PANTHER" id="PTHR35004">
    <property type="entry name" value="TRANSPOSASE RV3428C-RELATED"/>
    <property type="match status" value="1"/>
</dbReference>
<dbReference type="InterPro" id="IPR009057">
    <property type="entry name" value="Homeodomain-like_sf"/>
</dbReference>
<sequence>MSALTNPATVSPQRSLLSKDETLTAYGTEFFSMNDVNRLRILQDVIDRRLTTRLAATRLEISDRHCRRLLERCREHGPLSLVNRRRDRQLMPGLAERALRIIRERYADFGPTLACEKLAEIHDLYLAKETVRKLMTRDGLWIPRKLRPPRMHQPRPRRACTGELIQIDGSEHRWFGNCGSAVSAHLRLKTPLLMSSWKITTVGLQSRHVTILMYIASWITAITCRRHSPGASSVRSRKT</sequence>
<gene>
    <name evidence="2" type="ORF">NCTC9997_03254</name>
</gene>
<dbReference type="InterPro" id="IPR055247">
    <property type="entry name" value="InsJ-like_HTH"/>
</dbReference>
<dbReference type="AlphaFoldDB" id="A0A7Z8ZA71"/>
<evidence type="ECO:0000259" key="1">
    <source>
        <dbReference type="Pfam" id="PF13518"/>
    </source>
</evidence>
<evidence type="ECO:0000313" key="3">
    <source>
        <dbReference type="Proteomes" id="UP000267630"/>
    </source>
</evidence>
<reference evidence="2 3" key="1">
    <citation type="submission" date="2018-12" db="EMBL/GenBank/DDBJ databases">
        <authorList>
            <consortium name="Pathogen Informatics"/>
        </authorList>
    </citation>
    <scope>NUCLEOTIDE SEQUENCE [LARGE SCALE GENOMIC DNA]</scope>
    <source>
        <strain evidence="2 3">NCTC9997</strain>
    </source>
</reference>
<dbReference type="Pfam" id="PF13518">
    <property type="entry name" value="HTH_28"/>
    <property type="match status" value="1"/>
</dbReference>
<dbReference type="Proteomes" id="UP000267630">
    <property type="component" value="Chromosome 3"/>
</dbReference>
<dbReference type="SUPFAM" id="SSF46689">
    <property type="entry name" value="Homeodomain-like"/>
    <property type="match status" value="1"/>
</dbReference>
<name>A0A7Z8ZA71_RAOTE</name>
<feature type="domain" description="Insertion element IS150 protein InsJ-like helix-turn-helix" evidence="1">
    <location>
        <begin position="38"/>
        <end position="87"/>
    </location>
</feature>
<proteinExistence type="predicted"/>
<protein>
    <submittedName>
        <fullName evidence="2">Transposase</fullName>
    </submittedName>
</protein>
<dbReference type="PANTHER" id="PTHR35004:SF7">
    <property type="entry name" value="INTEGRASE PROTEIN"/>
    <property type="match status" value="1"/>
</dbReference>
<accession>A0A7Z8ZA71</accession>
<evidence type="ECO:0000313" key="2">
    <source>
        <dbReference type="EMBL" id="VED50463.1"/>
    </source>
</evidence>
<dbReference type="EMBL" id="LR134253">
    <property type="protein sequence ID" value="VED50463.1"/>
    <property type="molecule type" value="Genomic_DNA"/>
</dbReference>
<organism evidence="2 3">
    <name type="scientific">Raoultella terrigena</name>
    <name type="common">Klebsiella terrigena</name>
    <dbReference type="NCBI Taxonomy" id="577"/>
    <lineage>
        <taxon>Bacteria</taxon>
        <taxon>Pseudomonadati</taxon>
        <taxon>Pseudomonadota</taxon>
        <taxon>Gammaproteobacteria</taxon>
        <taxon>Enterobacterales</taxon>
        <taxon>Enterobacteriaceae</taxon>
        <taxon>Klebsiella/Raoultella group</taxon>
        <taxon>Raoultella</taxon>
    </lineage>
</organism>